<reference evidence="1" key="1">
    <citation type="journal article" date="2020" name="Nature">
        <title>Giant virus diversity and host interactions through global metagenomics.</title>
        <authorList>
            <person name="Schulz F."/>
            <person name="Roux S."/>
            <person name="Paez-Espino D."/>
            <person name="Jungbluth S."/>
            <person name="Walsh D.A."/>
            <person name="Denef V.J."/>
            <person name="McMahon K.D."/>
            <person name="Konstantinidis K.T."/>
            <person name="Eloe-Fadrosh E.A."/>
            <person name="Kyrpides N.C."/>
            <person name="Woyke T."/>
        </authorList>
    </citation>
    <scope>NUCLEOTIDE SEQUENCE</scope>
    <source>
        <strain evidence="1">GVMAG-S-3300013286-35</strain>
    </source>
</reference>
<name>A0A6C0KXN3_9ZZZZ</name>
<dbReference type="EMBL" id="MN740994">
    <property type="protein sequence ID" value="QHU22013.1"/>
    <property type="molecule type" value="Genomic_DNA"/>
</dbReference>
<accession>A0A6C0KXN3</accession>
<evidence type="ECO:0000313" key="1">
    <source>
        <dbReference type="EMBL" id="QHU22013.1"/>
    </source>
</evidence>
<sequence>MDVEGGEVPLFKSLSDTDLLKIKQLVIEIHSPSDTILPIRLAKTHWLVHLHANNCCGTTLVDGIRVPNIFECTYVRRESGDEFPLNKQPIPDPVLDQPNLVRKPEIELNGPPFVHT</sequence>
<dbReference type="AlphaFoldDB" id="A0A6C0KXN3"/>
<organism evidence="1">
    <name type="scientific">viral metagenome</name>
    <dbReference type="NCBI Taxonomy" id="1070528"/>
    <lineage>
        <taxon>unclassified sequences</taxon>
        <taxon>metagenomes</taxon>
        <taxon>organismal metagenomes</taxon>
    </lineage>
</organism>
<proteinExistence type="predicted"/>
<protein>
    <recommendedName>
        <fullName evidence="2">Methyltransferase FkbM domain-containing protein</fullName>
    </recommendedName>
</protein>
<evidence type="ECO:0008006" key="2">
    <source>
        <dbReference type="Google" id="ProtNLM"/>
    </source>
</evidence>